<name>A0A9X9ZA86_9VIRU</name>
<dbReference type="InterPro" id="IPR057723">
    <property type="entry name" value="AdSDV_VP1"/>
</dbReference>
<reference evidence="2" key="1">
    <citation type="journal article" date="2023" name="Nat. Commun.">
        <title>Bipartite genome and structural organization of the parvovirus Acheta domesticus segmented densovirus.</title>
        <authorList>
            <person name="Penzes J.J."/>
            <person name="Pham H.T."/>
            <person name="Chipman P."/>
            <person name="Smith E.W."/>
            <person name="McKenna R."/>
            <person name="Tijssen P."/>
        </authorList>
    </citation>
    <scope>STRUCTURE BY ELECTRON MICROSCOPY (2.30 ANGSTROMS)</scope>
</reference>
<dbReference type="PDB" id="8ER8">
    <property type="method" value="EM"/>
    <property type="resolution" value="2.30 A"/>
    <property type="chains" value="A=1-330"/>
</dbReference>
<sequence>TKEGYGKHITSMHVRNIFNQGNQVIRNIVKQQRYELLDFTGTEAGTTNLPKIIPYQCIWWRGLQNAANVNQTINNMIALNTISYGVRFLKAKLCIEVYAVTRKRLIQTGATSYYTDDFEQGQNLFIGWADRKAESIPITTPADLDETKLTVANTTLFDANNDNITKEEVPTREKWCHTWDLDVLNHNYLWEPNNLDSQWTLIPGAQAVQPTATPIGPTYQEIVIATKAIGANESALVTTIQDRRSYPRLMLSQPQIKDETDTMKFKYQIRISTELEMEHHIKPDIANPWLTRQTLPLPALSGDGTTRYVPCVPYETHVSQRNWNHVGEYL</sequence>
<dbReference type="SMR" id="A0A9X9ZA86"/>
<evidence type="ECO:0007829" key="2">
    <source>
        <dbReference type="PDB" id="8ER8"/>
    </source>
</evidence>
<keyword evidence="2" id="KW-0002">3D-structure</keyword>
<proteinExistence type="evidence at protein level"/>
<dbReference type="Pfam" id="PF25662">
    <property type="entry name" value="AdSDV_VP1"/>
    <property type="match status" value="1"/>
</dbReference>
<accession>A0A9X9ZA86</accession>
<dbReference type="EMDB" id="EMD-28550"/>
<organism evidence="1">
    <name type="scientific">unclassified Densovirinae</name>
    <dbReference type="NCBI Taxonomy" id="185880"/>
    <lineage>
        <taxon>Viruses</taxon>
        <taxon>Monodnaviria</taxon>
        <taxon>Shotokuvirae</taxon>
        <taxon>Cossaviricota</taxon>
        <taxon>Quintoviricetes</taxon>
        <taxon>Piccovirales</taxon>
        <taxon>Parvoviridae</taxon>
        <taxon>Densovirinae</taxon>
    </lineage>
</organism>
<protein>
    <submittedName>
        <fullName evidence="1">Acheta domesticus segmented densovirus major capsid protein</fullName>
    </submittedName>
</protein>
<evidence type="ECO:0000313" key="1">
    <source>
        <dbReference type="PDB" id="8ER8"/>
    </source>
</evidence>